<accession>A2FGC5</accession>
<protein>
    <recommendedName>
        <fullName evidence="7">tRNA (guanine(26)-N(2))-dimethyltransferase</fullName>
        <ecNumber evidence="7">2.1.1.216</ecNumber>
    </recommendedName>
</protein>
<keyword evidence="2 9" id="KW-0489">Methyltransferase</keyword>
<evidence type="ECO:0000256" key="4">
    <source>
        <dbReference type="ARBA" id="ARBA00022691"/>
    </source>
</evidence>
<evidence type="ECO:0000256" key="1">
    <source>
        <dbReference type="ARBA" id="ARBA00022555"/>
    </source>
</evidence>
<dbReference type="GO" id="GO:0160104">
    <property type="term" value="F:tRNA (guanine(26)-N2)-dimethyltransferase activity"/>
    <property type="evidence" value="ECO:0007669"/>
    <property type="project" value="UniProtKB-EC"/>
</dbReference>
<dbReference type="STRING" id="5722.A2FGC5"/>
<dbReference type="Pfam" id="PF02005">
    <property type="entry name" value="TRM"/>
    <property type="match status" value="1"/>
</dbReference>
<gene>
    <name evidence="10" type="ORF">TVAG_309480</name>
</gene>
<dbReference type="SUPFAM" id="SSF53335">
    <property type="entry name" value="S-adenosyl-L-methionine-dependent methyltransferases"/>
    <property type="match status" value="1"/>
</dbReference>
<evidence type="ECO:0000256" key="2">
    <source>
        <dbReference type="ARBA" id="ARBA00022603"/>
    </source>
</evidence>
<dbReference type="Gene3D" id="3.40.50.150">
    <property type="entry name" value="Vaccinia Virus protein VP39"/>
    <property type="match status" value="1"/>
</dbReference>
<keyword evidence="6 9" id="KW-0694">RNA-binding</keyword>
<dbReference type="PANTHER" id="PTHR10631:SF3">
    <property type="entry name" value="TRNA (GUANINE(26)-N(2))-DIMETHYLTRANSFERASE"/>
    <property type="match status" value="1"/>
</dbReference>
<dbReference type="InterPro" id="IPR029063">
    <property type="entry name" value="SAM-dependent_MTases_sf"/>
</dbReference>
<dbReference type="GO" id="GO:0005634">
    <property type="term" value="C:nucleus"/>
    <property type="evidence" value="ECO:0000318"/>
    <property type="project" value="GO_Central"/>
</dbReference>
<dbReference type="PROSITE" id="PS51626">
    <property type="entry name" value="SAM_MT_TRM1"/>
    <property type="match status" value="1"/>
</dbReference>
<dbReference type="EC" id="2.1.1.216" evidence="7"/>
<evidence type="ECO:0000313" key="10">
    <source>
        <dbReference type="EMBL" id="EAX96029.1"/>
    </source>
</evidence>
<dbReference type="PANTHER" id="PTHR10631">
    <property type="entry name" value="N 2 ,N 2 -DIMETHYLGUANOSINE TRNA METHYLTRANSFERASE"/>
    <property type="match status" value="1"/>
</dbReference>
<evidence type="ECO:0000256" key="7">
    <source>
        <dbReference type="ARBA" id="ARBA00039099"/>
    </source>
</evidence>
<evidence type="ECO:0000313" key="11">
    <source>
        <dbReference type="Proteomes" id="UP000001542"/>
    </source>
</evidence>
<dbReference type="OrthoDB" id="6349953at2759"/>
<dbReference type="RefSeq" id="XP_001308959.1">
    <property type="nucleotide sequence ID" value="XM_001308958.1"/>
</dbReference>
<keyword evidence="4 9" id="KW-0949">S-adenosyl-L-methionine</keyword>
<dbReference type="VEuPathDB" id="TrichDB:TVAGG3_1015310"/>
<proteinExistence type="inferred from homology"/>
<organism evidence="10 11">
    <name type="scientific">Trichomonas vaginalis (strain ATCC PRA-98 / G3)</name>
    <dbReference type="NCBI Taxonomy" id="412133"/>
    <lineage>
        <taxon>Eukaryota</taxon>
        <taxon>Metamonada</taxon>
        <taxon>Parabasalia</taxon>
        <taxon>Trichomonadida</taxon>
        <taxon>Trichomonadidae</taxon>
        <taxon>Trichomonas</taxon>
    </lineage>
</organism>
<keyword evidence="3 9" id="KW-0808">Transferase</keyword>
<dbReference type="InParanoid" id="A2FGC5"/>
<dbReference type="CDD" id="cd02440">
    <property type="entry name" value="AdoMet_MTases"/>
    <property type="match status" value="1"/>
</dbReference>
<dbReference type="EMBL" id="DS113777">
    <property type="protein sequence ID" value="EAX96029.1"/>
    <property type="molecule type" value="Genomic_DNA"/>
</dbReference>
<dbReference type="GO" id="GO:0000049">
    <property type="term" value="F:tRNA binding"/>
    <property type="evidence" value="ECO:0007669"/>
    <property type="project" value="UniProtKB-UniRule"/>
</dbReference>
<keyword evidence="1 9" id="KW-0820">tRNA-binding</keyword>
<dbReference type="VEuPathDB" id="TrichDB:TVAG_353820"/>
<reference evidence="10" key="2">
    <citation type="journal article" date="2007" name="Science">
        <title>Draft genome sequence of the sexually transmitted pathogen Trichomonas vaginalis.</title>
        <authorList>
            <person name="Carlton J.M."/>
            <person name="Hirt R.P."/>
            <person name="Silva J.C."/>
            <person name="Delcher A.L."/>
            <person name="Schatz M."/>
            <person name="Zhao Q."/>
            <person name="Wortman J.R."/>
            <person name="Bidwell S.L."/>
            <person name="Alsmark U.C.M."/>
            <person name="Besteiro S."/>
            <person name="Sicheritz-Ponten T."/>
            <person name="Noel C.J."/>
            <person name="Dacks J.B."/>
            <person name="Foster P.G."/>
            <person name="Simillion C."/>
            <person name="Van de Peer Y."/>
            <person name="Miranda-Saavedra D."/>
            <person name="Barton G.J."/>
            <person name="Westrop G.D."/>
            <person name="Mueller S."/>
            <person name="Dessi D."/>
            <person name="Fiori P.L."/>
            <person name="Ren Q."/>
            <person name="Paulsen I."/>
            <person name="Zhang H."/>
            <person name="Bastida-Corcuera F.D."/>
            <person name="Simoes-Barbosa A."/>
            <person name="Brown M.T."/>
            <person name="Hayes R.D."/>
            <person name="Mukherjee M."/>
            <person name="Okumura C.Y."/>
            <person name="Schneider R."/>
            <person name="Smith A.J."/>
            <person name="Vanacova S."/>
            <person name="Villalvazo M."/>
            <person name="Haas B.J."/>
            <person name="Pertea M."/>
            <person name="Feldblyum T.V."/>
            <person name="Utterback T.R."/>
            <person name="Shu C.L."/>
            <person name="Osoegawa K."/>
            <person name="de Jong P.J."/>
            <person name="Hrdy I."/>
            <person name="Horvathova L."/>
            <person name="Zubacova Z."/>
            <person name="Dolezal P."/>
            <person name="Malik S.B."/>
            <person name="Logsdon J.M. Jr."/>
            <person name="Henze K."/>
            <person name="Gupta A."/>
            <person name="Wang C.C."/>
            <person name="Dunne R.L."/>
            <person name="Upcroft J.A."/>
            <person name="Upcroft P."/>
            <person name="White O."/>
            <person name="Salzberg S.L."/>
            <person name="Tang P."/>
            <person name="Chiu C.-H."/>
            <person name="Lee Y.-S."/>
            <person name="Embley T.M."/>
            <person name="Coombs G.H."/>
            <person name="Mottram J.C."/>
            <person name="Tachezy J."/>
            <person name="Fraser-Liggett C.M."/>
            <person name="Johnson P.J."/>
        </authorList>
    </citation>
    <scope>NUCLEOTIDE SEQUENCE [LARGE SCALE GENOMIC DNA]</scope>
    <source>
        <strain evidence="10">G3</strain>
    </source>
</reference>
<sequence length="179" mass="19709">MGQDESIPKENEKLAFSEGSANIYMPAEYTENEIFYNPVQQFNRDLTCAVIQAYRNSIKDDISIFEAFAASGLRSIRYAKEVSGVKKIIANDLDQAAVEIIKRNILINKVSNLVTASQGDAREKMLENENQFQVLDLDPYSTAAPFLEGVVKAATDGALLCITSTDGRTLCGVQPDVAY</sequence>
<keyword evidence="5 9" id="KW-0819">tRNA processing</keyword>
<evidence type="ECO:0000256" key="9">
    <source>
        <dbReference type="PROSITE-ProRule" id="PRU00958"/>
    </source>
</evidence>
<dbReference type="KEGG" id="tva:4753794"/>
<dbReference type="eggNOG" id="KOG1253">
    <property type="taxonomic scope" value="Eukaryota"/>
</dbReference>
<dbReference type="InterPro" id="IPR002905">
    <property type="entry name" value="Trm1"/>
</dbReference>
<dbReference type="Proteomes" id="UP000001542">
    <property type="component" value="Unassembled WGS sequence"/>
</dbReference>
<dbReference type="GO" id="GO:0002940">
    <property type="term" value="P:tRNA N2-guanine methylation"/>
    <property type="evidence" value="ECO:0000318"/>
    <property type="project" value="GO_Central"/>
</dbReference>
<comment type="similarity">
    <text evidence="9">Belongs to the class I-like SAM-binding methyltransferase superfamily. Trm1 family.</text>
</comment>
<evidence type="ECO:0000256" key="5">
    <source>
        <dbReference type="ARBA" id="ARBA00022694"/>
    </source>
</evidence>
<evidence type="ECO:0000256" key="8">
    <source>
        <dbReference type="ARBA" id="ARBA00051897"/>
    </source>
</evidence>
<comment type="catalytic activity">
    <reaction evidence="8">
        <text>guanosine(26) in tRNA + 2 S-adenosyl-L-methionine = N(2)-dimethylguanosine(26) in tRNA + 2 S-adenosyl-L-homocysteine + 2 H(+)</text>
        <dbReference type="Rhea" id="RHEA:43140"/>
        <dbReference type="Rhea" id="RHEA-COMP:10359"/>
        <dbReference type="Rhea" id="RHEA-COMP:10360"/>
        <dbReference type="ChEBI" id="CHEBI:15378"/>
        <dbReference type="ChEBI" id="CHEBI:57856"/>
        <dbReference type="ChEBI" id="CHEBI:59789"/>
        <dbReference type="ChEBI" id="CHEBI:74269"/>
        <dbReference type="ChEBI" id="CHEBI:74513"/>
        <dbReference type="EC" id="2.1.1.216"/>
    </reaction>
</comment>
<keyword evidence="11" id="KW-1185">Reference proteome</keyword>
<evidence type="ECO:0000256" key="6">
    <source>
        <dbReference type="ARBA" id="ARBA00022884"/>
    </source>
</evidence>
<evidence type="ECO:0000256" key="3">
    <source>
        <dbReference type="ARBA" id="ARBA00022679"/>
    </source>
</evidence>
<name>A2FGC5_TRIV3</name>
<reference evidence="10" key="1">
    <citation type="submission" date="2006-10" db="EMBL/GenBank/DDBJ databases">
        <authorList>
            <person name="Amadeo P."/>
            <person name="Zhao Q."/>
            <person name="Wortman J."/>
            <person name="Fraser-Liggett C."/>
            <person name="Carlton J."/>
        </authorList>
    </citation>
    <scope>NUCLEOTIDE SEQUENCE</scope>
    <source>
        <strain evidence="10">G3</strain>
    </source>
</reference>
<dbReference type="AlphaFoldDB" id="A2FGC5"/>